<keyword evidence="4" id="KW-1003">Cell membrane</keyword>
<comment type="similarity">
    <text evidence="2">Belongs to the ABC transporter superfamily.</text>
</comment>
<dbReference type="Gene3D" id="3.40.50.300">
    <property type="entry name" value="P-loop containing nucleotide triphosphate hydrolases"/>
    <property type="match status" value="1"/>
</dbReference>
<dbReference type="RefSeq" id="WP_202721117.1">
    <property type="nucleotide sequence ID" value="NZ_BPEX01000002.1"/>
</dbReference>
<dbReference type="EMBL" id="JAESVD010000003">
    <property type="protein sequence ID" value="MBL4912890.1"/>
    <property type="molecule type" value="Genomic_DNA"/>
</dbReference>
<evidence type="ECO:0000256" key="3">
    <source>
        <dbReference type="ARBA" id="ARBA00022448"/>
    </source>
</evidence>
<keyword evidence="12" id="KW-1185">Reference proteome</keyword>
<dbReference type="SUPFAM" id="SSF52540">
    <property type="entry name" value="P-loop containing nucleoside triphosphate hydrolases"/>
    <property type="match status" value="1"/>
</dbReference>
<reference evidence="11 12" key="1">
    <citation type="submission" date="2021-01" db="EMBL/GenBank/DDBJ databases">
        <title>Genome sequence of Shewanella schlegeliana JCM 11561.</title>
        <authorList>
            <person name="Zhang H."/>
            <person name="Li C."/>
        </authorList>
    </citation>
    <scope>NUCLEOTIDE SEQUENCE [LARGE SCALE GENOMIC DNA]</scope>
    <source>
        <strain evidence="11 12">JCM 11561</strain>
    </source>
</reference>
<dbReference type="InterPro" id="IPR050388">
    <property type="entry name" value="ABC_Ni/Peptide_Import"/>
</dbReference>
<dbReference type="PANTHER" id="PTHR43297">
    <property type="entry name" value="OLIGOPEPTIDE TRANSPORT ATP-BINDING PROTEIN APPD"/>
    <property type="match status" value="1"/>
</dbReference>
<dbReference type="PROSITE" id="PS50893">
    <property type="entry name" value="ABC_TRANSPORTER_2"/>
    <property type="match status" value="1"/>
</dbReference>
<evidence type="ECO:0000313" key="12">
    <source>
        <dbReference type="Proteomes" id="UP000604898"/>
    </source>
</evidence>
<dbReference type="SMART" id="SM00382">
    <property type="entry name" value="AAA"/>
    <property type="match status" value="1"/>
</dbReference>
<dbReference type="PANTHER" id="PTHR43297:SF14">
    <property type="entry name" value="ATPASE AAA-TYPE CORE DOMAIN-CONTAINING PROTEIN"/>
    <property type="match status" value="1"/>
</dbReference>
<dbReference type="InterPro" id="IPR027417">
    <property type="entry name" value="P-loop_NTPase"/>
</dbReference>
<comment type="caution">
    <text evidence="11">The sequence shown here is derived from an EMBL/GenBank/DDBJ whole genome shotgun (WGS) entry which is preliminary data.</text>
</comment>
<evidence type="ECO:0000256" key="1">
    <source>
        <dbReference type="ARBA" id="ARBA00004417"/>
    </source>
</evidence>
<name>A0ABS1SY03_9GAMM</name>
<accession>A0ABS1SY03</accession>
<evidence type="ECO:0000256" key="7">
    <source>
        <dbReference type="ARBA" id="ARBA00022840"/>
    </source>
</evidence>
<keyword evidence="3" id="KW-0813">Transport</keyword>
<dbReference type="GO" id="GO:0005524">
    <property type="term" value="F:ATP binding"/>
    <property type="evidence" value="ECO:0007669"/>
    <property type="project" value="UniProtKB-KW"/>
</dbReference>
<keyword evidence="7 11" id="KW-0067">ATP-binding</keyword>
<protein>
    <submittedName>
        <fullName evidence="11">ATP-binding cassette domain-containing protein</fullName>
    </submittedName>
</protein>
<keyword evidence="8" id="KW-1278">Translocase</keyword>
<keyword evidence="6" id="KW-0547">Nucleotide-binding</keyword>
<gene>
    <name evidence="11" type="ORF">JMA39_07030</name>
</gene>
<dbReference type="Pfam" id="PF00005">
    <property type="entry name" value="ABC_tran"/>
    <property type="match status" value="1"/>
</dbReference>
<evidence type="ECO:0000256" key="9">
    <source>
        <dbReference type="ARBA" id="ARBA00023136"/>
    </source>
</evidence>
<comment type="subcellular location">
    <subcellularLocation>
        <location evidence="1">Cell inner membrane</location>
        <topology evidence="1">Peripheral membrane protein</topology>
    </subcellularLocation>
</comment>
<evidence type="ECO:0000256" key="6">
    <source>
        <dbReference type="ARBA" id="ARBA00022741"/>
    </source>
</evidence>
<evidence type="ECO:0000256" key="2">
    <source>
        <dbReference type="ARBA" id="ARBA00005417"/>
    </source>
</evidence>
<dbReference type="InterPro" id="IPR003593">
    <property type="entry name" value="AAA+_ATPase"/>
</dbReference>
<dbReference type="InterPro" id="IPR003439">
    <property type="entry name" value="ABC_transporter-like_ATP-bd"/>
</dbReference>
<organism evidence="11 12">
    <name type="scientific">Shewanella schlegeliana</name>
    <dbReference type="NCBI Taxonomy" id="190308"/>
    <lineage>
        <taxon>Bacteria</taxon>
        <taxon>Pseudomonadati</taxon>
        <taxon>Pseudomonadota</taxon>
        <taxon>Gammaproteobacteria</taxon>
        <taxon>Alteromonadales</taxon>
        <taxon>Shewanellaceae</taxon>
        <taxon>Shewanella</taxon>
    </lineage>
</organism>
<keyword evidence="9" id="KW-0472">Membrane</keyword>
<proteinExistence type="inferred from homology"/>
<evidence type="ECO:0000256" key="5">
    <source>
        <dbReference type="ARBA" id="ARBA00022519"/>
    </source>
</evidence>
<evidence type="ECO:0000256" key="4">
    <source>
        <dbReference type="ARBA" id="ARBA00022475"/>
    </source>
</evidence>
<keyword evidence="5" id="KW-0997">Cell inner membrane</keyword>
<sequence>MLSVDKLSIQSDDICLLSPLSFSIAKGEVLGVVGASGSGKSLLAQALLGQVPNGFNLSGQVLHSCGDRRVLAAQSASVLDPLRRISSQLSYALSRVPKGATRKKRFPLAADITRCYRHQLSGGMAKRALLAQACWQASEIMIADEPCCGLDTQAAETIYQHLAYLARSENVAVMVISHNLRQLLTVADRILVLRDGKLVEITTSAHIHSGNCDSYTQSLWAALPEHWGRTNANAA</sequence>
<feature type="domain" description="ABC transporter" evidence="10">
    <location>
        <begin position="2"/>
        <end position="220"/>
    </location>
</feature>
<evidence type="ECO:0000259" key="10">
    <source>
        <dbReference type="PROSITE" id="PS50893"/>
    </source>
</evidence>
<evidence type="ECO:0000256" key="8">
    <source>
        <dbReference type="ARBA" id="ARBA00022967"/>
    </source>
</evidence>
<dbReference type="Proteomes" id="UP000604898">
    <property type="component" value="Unassembled WGS sequence"/>
</dbReference>
<evidence type="ECO:0000313" key="11">
    <source>
        <dbReference type="EMBL" id="MBL4912890.1"/>
    </source>
</evidence>